<dbReference type="SUPFAM" id="SSF46785">
    <property type="entry name" value="Winged helix' DNA-binding domain"/>
    <property type="match status" value="1"/>
</dbReference>
<dbReference type="InterPro" id="IPR036390">
    <property type="entry name" value="WH_DNA-bd_sf"/>
</dbReference>
<dbReference type="SMART" id="SM00049">
    <property type="entry name" value="DEP"/>
    <property type="match status" value="1"/>
</dbReference>
<evidence type="ECO:0000313" key="2">
    <source>
        <dbReference type="EMBL" id="MCD7467185.1"/>
    </source>
</evidence>
<keyword evidence="3" id="KW-1185">Reference proteome</keyword>
<proteinExistence type="predicted"/>
<reference evidence="2 3" key="1">
    <citation type="journal article" date="2021" name="BMC Genomics">
        <title>Datura genome reveals duplications of psychoactive alkaloid biosynthetic genes and high mutation rate following tissue culture.</title>
        <authorList>
            <person name="Rajewski A."/>
            <person name="Carter-House D."/>
            <person name="Stajich J."/>
            <person name="Litt A."/>
        </authorList>
    </citation>
    <scope>NUCLEOTIDE SEQUENCE [LARGE SCALE GENOMIC DNA]</scope>
    <source>
        <strain evidence="2">AR-01</strain>
    </source>
</reference>
<protein>
    <recommendedName>
        <fullName evidence="1">DEP domain-containing protein</fullName>
    </recommendedName>
</protein>
<dbReference type="Gene3D" id="1.10.10.10">
    <property type="entry name" value="Winged helix-like DNA-binding domain superfamily/Winged helix DNA-binding domain"/>
    <property type="match status" value="1"/>
</dbReference>
<evidence type="ECO:0000313" key="3">
    <source>
        <dbReference type="Proteomes" id="UP000823775"/>
    </source>
</evidence>
<dbReference type="PANTHER" id="PTHR46361:SF1">
    <property type="entry name" value="F26K24.21 PROTEIN"/>
    <property type="match status" value="1"/>
</dbReference>
<organism evidence="2 3">
    <name type="scientific">Datura stramonium</name>
    <name type="common">Jimsonweed</name>
    <name type="synonym">Common thornapple</name>
    <dbReference type="NCBI Taxonomy" id="4076"/>
    <lineage>
        <taxon>Eukaryota</taxon>
        <taxon>Viridiplantae</taxon>
        <taxon>Streptophyta</taxon>
        <taxon>Embryophyta</taxon>
        <taxon>Tracheophyta</taxon>
        <taxon>Spermatophyta</taxon>
        <taxon>Magnoliopsida</taxon>
        <taxon>eudicotyledons</taxon>
        <taxon>Gunneridae</taxon>
        <taxon>Pentapetalae</taxon>
        <taxon>asterids</taxon>
        <taxon>lamiids</taxon>
        <taxon>Solanales</taxon>
        <taxon>Solanaceae</taxon>
        <taxon>Solanoideae</taxon>
        <taxon>Datureae</taxon>
        <taxon>Datura</taxon>
    </lineage>
</organism>
<dbReference type="CDD" id="cd04371">
    <property type="entry name" value="DEP"/>
    <property type="match status" value="1"/>
</dbReference>
<gene>
    <name evidence="2" type="ORF">HAX54_004462</name>
</gene>
<dbReference type="InterPro" id="IPR000591">
    <property type="entry name" value="DEP_dom"/>
</dbReference>
<dbReference type="EMBL" id="JACEIK010001205">
    <property type="protein sequence ID" value="MCD7467185.1"/>
    <property type="molecule type" value="Genomic_DNA"/>
</dbReference>
<feature type="domain" description="DEP" evidence="1">
    <location>
        <begin position="28"/>
        <end position="114"/>
    </location>
</feature>
<sequence length="212" mass="24375">MHRRHLFTVSTTTTTERNDEMVEVVKVLRQKLPIQDRIMRMKILKNCFSGSELVEILIHHLDCGRKKAVEIGEEPGEKGILFTMSLEKMNLKMENTSIDSLNMSLFILVYNFRGSTNDNEPKDAAMLGQRLGKIMSALLESYASDDRHHLDYIGISNNEKFGDIQNLVQDLHQALKDGILRSNFEESSFFADETLPKRRQRLGDGFSEKLIR</sequence>
<dbReference type="PANTHER" id="PTHR46361">
    <property type="entry name" value="ELECTRON CARRIER/ PROTEIN DISULFIDE OXIDOREDUCTASE"/>
    <property type="match status" value="1"/>
</dbReference>
<dbReference type="Proteomes" id="UP000823775">
    <property type="component" value="Unassembled WGS sequence"/>
</dbReference>
<evidence type="ECO:0000259" key="1">
    <source>
        <dbReference type="SMART" id="SM00049"/>
    </source>
</evidence>
<name>A0ABS8T8C0_DATST</name>
<comment type="caution">
    <text evidence="2">The sequence shown here is derived from an EMBL/GenBank/DDBJ whole genome shotgun (WGS) entry which is preliminary data.</text>
</comment>
<accession>A0ABS8T8C0</accession>
<dbReference type="Pfam" id="PF00610">
    <property type="entry name" value="DEP"/>
    <property type="match status" value="1"/>
</dbReference>
<dbReference type="InterPro" id="IPR036388">
    <property type="entry name" value="WH-like_DNA-bd_sf"/>
</dbReference>